<dbReference type="Proteomes" id="UP000182569">
    <property type="component" value="Chromosome"/>
</dbReference>
<dbReference type="PANTHER" id="PTHR32329:SF2">
    <property type="entry name" value="BIFUNCTIONAL PROTEIN [INCLUDES 2-HYDROXYACYL-COA DEHYDRATASE (N-TER) AND ITS ACTIVATOR DOMAIN (C_TERM)"/>
    <property type="match status" value="1"/>
</dbReference>
<reference evidence="3" key="1">
    <citation type="journal article" date="2016" name="Front. Microbiol.">
        <title>Complete Genome Sequence of Clostridium estertheticum DSM 8809, a Microbe Identified in Spoiled Vacuum Packed Beef.</title>
        <authorList>
            <person name="Yu Z."/>
            <person name="Gunn L."/>
            <person name="Brennan E."/>
            <person name="Reid R."/>
            <person name="Wall P.G."/>
            <person name="Gaora O.P."/>
            <person name="Hurley D."/>
            <person name="Bolton D."/>
            <person name="Fanning S."/>
        </authorList>
    </citation>
    <scope>NUCLEOTIDE SEQUENCE [LARGE SCALE GENOMIC DNA]</scope>
    <source>
        <strain evidence="3">DSM 8809</strain>
    </source>
</reference>
<evidence type="ECO:0000313" key="3">
    <source>
        <dbReference type="Proteomes" id="UP000182569"/>
    </source>
</evidence>
<dbReference type="KEGG" id="ceu:A7L45_02655"/>
<keyword evidence="3" id="KW-1185">Reference proteome</keyword>
<feature type="domain" description="DUF2229" evidence="1">
    <location>
        <begin position="2"/>
        <end position="199"/>
    </location>
</feature>
<protein>
    <submittedName>
        <fullName evidence="2">2-hydroxyglutaryl-CoA dehydratase</fullName>
    </submittedName>
</protein>
<sequence>MKVGIPKGLLYYKYYPFIKRFLSELGVEIITSTDTNKNILNEGIKYCVDEACLPIKIFHGHILNIKDKCDLLIIPRFMRVRQREFICPKFCGLPEMILCSIPNMPKVMTEPIYATSEKELYAWCKNLANMITKDKHKTKVAFNNALEEQRKTKFGIKDEGYKITIALVGHPYNLYDTFINMDIVKKLNKLGVGVITEEYVSEEQIKSEVNTLFKRPFWTFASNSYGFTTSIAKNKEIDGAIYISSFACGIDSVVIELIKDKLCDFPLLVLKVDEHTGEGGIDTRIEAFIDMIERKNKNEDNISTFRQHTPCS</sequence>
<dbReference type="OrthoDB" id="9780120at2"/>
<dbReference type="EMBL" id="CP015756">
    <property type="protein sequence ID" value="APC39044.1"/>
    <property type="molecule type" value="Genomic_DNA"/>
</dbReference>
<dbReference type="STRING" id="1552.A7L45_02655"/>
<dbReference type="PANTHER" id="PTHR32329">
    <property type="entry name" value="BIFUNCTIONAL PROTEIN [INCLUDES 2-HYDROXYACYL-COA DEHYDRATASE (N-TER) AND ITS ACTIVATOR DOMAIN (C_TERM)-RELATED"/>
    <property type="match status" value="1"/>
</dbReference>
<dbReference type="Gene3D" id="3.40.50.11900">
    <property type="match status" value="1"/>
</dbReference>
<accession>A0A1J0GCG6</accession>
<evidence type="ECO:0000313" key="2">
    <source>
        <dbReference type="EMBL" id="APC39044.1"/>
    </source>
</evidence>
<proteinExistence type="predicted"/>
<dbReference type="RefSeq" id="WP_071611341.1">
    <property type="nucleotide sequence ID" value="NZ_CP015756.1"/>
</dbReference>
<dbReference type="InterPro" id="IPR018709">
    <property type="entry name" value="CoA_activase_DUF2229"/>
</dbReference>
<evidence type="ECO:0000259" key="1">
    <source>
        <dbReference type="Pfam" id="PF09989"/>
    </source>
</evidence>
<gene>
    <name evidence="2" type="ORF">A7L45_02655</name>
</gene>
<dbReference type="AlphaFoldDB" id="A0A1J0GCG6"/>
<name>A0A1J0GCG6_9CLOT</name>
<dbReference type="InterPro" id="IPR051805">
    <property type="entry name" value="Dehydratase_Activator_Redct"/>
</dbReference>
<organism evidence="2 3">
    <name type="scientific">Clostridium estertheticum subsp. estertheticum</name>
    <dbReference type="NCBI Taxonomy" id="1552"/>
    <lineage>
        <taxon>Bacteria</taxon>
        <taxon>Bacillati</taxon>
        <taxon>Bacillota</taxon>
        <taxon>Clostridia</taxon>
        <taxon>Eubacteriales</taxon>
        <taxon>Clostridiaceae</taxon>
        <taxon>Clostridium</taxon>
    </lineage>
</organism>
<dbReference type="Pfam" id="PF09989">
    <property type="entry name" value="DUF2229"/>
    <property type="match status" value="1"/>
</dbReference>